<name>A0A7V7RL12_9BACI</name>
<dbReference type="Proteomes" id="UP000441354">
    <property type="component" value="Unassembled WGS sequence"/>
</dbReference>
<reference evidence="1 2" key="1">
    <citation type="journal article" date="2014" name="Arch. Microbiol.">
        <title>Bacillus mesophilum sp. nov., strain IITR-54T, a novel 4-chlorobiphenyl dechlorinating bacterium.</title>
        <authorList>
            <person name="Manickam N."/>
            <person name="Singh N.K."/>
            <person name="Bajaj A."/>
            <person name="Kumar R.M."/>
            <person name="Kaur G."/>
            <person name="Kaur N."/>
            <person name="Bala M."/>
            <person name="Kumar A."/>
            <person name="Mayilraj S."/>
        </authorList>
    </citation>
    <scope>NUCLEOTIDE SEQUENCE [LARGE SCALE GENOMIC DNA]</scope>
    <source>
        <strain evidence="1 2">IITR-54</strain>
    </source>
</reference>
<accession>A0A7V7RL12</accession>
<evidence type="ECO:0000313" key="2">
    <source>
        <dbReference type="Proteomes" id="UP000441354"/>
    </source>
</evidence>
<comment type="caution">
    <text evidence="1">The sequence shown here is derived from an EMBL/GenBank/DDBJ whole genome shotgun (WGS) entry which is preliminary data.</text>
</comment>
<dbReference type="Pfam" id="PF11553">
    <property type="entry name" value="DUF3231"/>
    <property type="match status" value="2"/>
</dbReference>
<dbReference type="Gene3D" id="1.20.1260.10">
    <property type="match status" value="2"/>
</dbReference>
<gene>
    <name evidence="1" type="ORF">F7732_09895</name>
</gene>
<dbReference type="AlphaFoldDB" id="A0A7V7RL12"/>
<dbReference type="EMBL" id="WBOT01000003">
    <property type="protein sequence ID" value="KAB2332408.1"/>
    <property type="molecule type" value="Genomic_DNA"/>
</dbReference>
<dbReference type="InterPro" id="IPR021617">
    <property type="entry name" value="DUF3231"/>
</dbReference>
<keyword evidence="2" id="KW-1185">Reference proteome</keyword>
<organism evidence="1 2">
    <name type="scientific">Bacillus mesophilum</name>
    <dbReference type="NCBI Taxonomy" id="1071718"/>
    <lineage>
        <taxon>Bacteria</taxon>
        <taxon>Bacillati</taxon>
        <taxon>Bacillota</taxon>
        <taxon>Bacilli</taxon>
        <taxon>Bacillales</taxon>
        <taxon>Bacillaceae</taxon>
        <taxon>Bacillus</taxon>
    </lineage>
</organism>
<dbReference type="InterPro" id="IPR012347">
    <property type="entry name" value="Ferritin-like"/>
</dbReference>
<dbReference type="RefSeq" id="WP_151573723.1">
    <property type="nucleotide sequence ID" value="NZ_WBOT01000003.1"/>
</dbReference>
<dbReference type="OrthoDB" id="1675670at2"/>
<evidence type="ECO:0000313" key="1">
    <source>
        <dbReference type="EMBL" id="KAB2332408.1"/>
    </source>
</evidence>
<protein>
    <submittedName>
        <fullName evidence="1">DUF3231 family protein</fullName>
    </submittedName>
</protein>
<sequence length="326" mass="36646">MSKRTAITSSEIGILWMTYKQKTMITRMLDYFIEQADDEEAKEIMTSLQSEIKPYIQRIADIFKEEGMVVPLGFTEADVNKGVPKLYDNGFDIMLLRLLKQISMGMHTLNLTMAYREDIINLFRELTVITQRYYEICTAYLLQRGLLTRSPSVPMPVKVDFVKDNSYLGGINPLATKRSLNTVEVSHMYHAIEANLFGMTLIKGFAQCAHEQEVKDYFSEGGKLAQEIIKDLSQLLAASDLKVPVPPGGNITKSTLAPFSDKLMMYCVSLFCSFSLGGNSLGTAFSLRNDIAATLAGIMKDVFEYAHKGAKLMIKHSWMEEPPPTN</sequence>
<proteinExistence type="predicted"/>